<organism evidence="1 2">
    <name type="scientific">Corchorus olitorius</name>
    <dbReference type="NCBI Taxonomy" id="93759"/>
    <lineage>
        <taxon>Eukaryota</taxon>
        <taxon>Viridiplantae</taxon>
        <taxon>Streptophyta</taxon>
        <taxon>Embryophyta</taxon>
        <taxon>Tracheophyta</taxon>
        <taxon>Spermatophyta</taxon>
        <taxon>Magnoliopsida</taxon>
        <taxon>eudicotyledons</taxon>
        <taxon>Gunneridae</taxon>
        <taxon>Pentapetalae</taxon>
        <taxon>rosids</taxon>
        <taxon>malvids</taxon>
        <taxon>Malvales</taxon>
        <taxon>Malvaceae</taxon>
        <taxon>Grewioideae</taxon>
        <taxon>Apeibeae</taxon>
        <taxon>Corchorus</taxon>
    </lineage>
</organism>
<evidence type="ECO:0000313" key="1">
    <source>
        <dbReference type="EMBL" id="OMP07338.1"/>
    </source>
</evidence>
<accession>A0A1R3KK28</accession>
<proteinExistence type="predicted"/>
<dbReference type="AlphaFoldDB" id="A0A1R3KK28"/>
<evidence type="ECO:0000313" key="2">
    <source>
        <dbReference type="Proteomes" id="UP000187203"/>
    </source>
</evidence>
<keyword evidence="2" id="KW-1185">Reference proteome</keyword>
<sequence length="147" mass="16592">MSRTISRKPLGLAQLAYYPSKVQVYTMGDDCWRHLESNDVIDSCLWAWEHAAAVRSVRALAVWNDDEILIQTTNEMNVNMHGELVPYNHKKQEFKTSINLQISGNSHGFVYEESLVSINSACGNLGVSRAPVDPSYKNFADNSRNKD</sequence>
<dbReference type="EMBL" id="AWUE01013293">
    <property type="protein sequence ID" value="OMP07338.1"/>
    <property type="molecule type" value="Genomic_DNA"/>
</dbReference>
<dbReference type="Proteomes" id="UP000187203">
    <property type="component" value="Unassembled WGS sequence"/>
</dbReference>
<name>A0A1R3KK28_9ROSI</name>
<reference evidence="2" key="1">
    <citation type="submission" date="2013-09" db="EMBL/GenBank/DDBJ databases">
        <title>Corchorus olitorius genome sequencing.</title>
        <authorList>
            <person name="Alam M."/>
            <person name="Haque M.S."/>
            <person name="Islam M.S."/>
            <person name="Emdad E.M."/>
            <person name="Islam M.M."/>
            <person name="Ahmed B."/>
            <person name="Halim A."/>
            <person name="Hossen Q.M.M."/>
            <person name="Hossain M.Z."/>
            <person name="Ahmed R."/>
            <person name="Khan M.M."/>
            <person name="Islam R."/>
            <person name="Rashid M.M."/>
            <person name="Khan S.A."/>
            <person name="Rahman M.S."/>
            <person name="Alam M."/>
            <person name="Yahiya A.S."/>
            <person name="Khan M.S."/>
            <person name="Azam M.S."/>
            <person name="Haque T."/>
            <person name="Lashkar M.Z.H."/>
            <person name="Akhand A.I."/>
            <person name="Morshed G."/>
            <person name="Roy S."/>
            <person name="Uddin K.S."/>
            <person name="Rabeya T."/>
            <person name="Hossain A.S."/>
            <person name="Chowdhury A."/>
            <person name="Snigdha A.R."/>
            <person name="Mortoza M.S."/>
            <person name="Matin S.A."/>
            <person name="Hoque S.M.E."/>
            <person name="Islam M.K."/>
            <person name="Roy D.K."/>
            <person name="Haider R."/>
            <person name="Moosa M.M."/>
            <person name="Elias S.M."/>
            <person name="Hasan A.M."/>
            <person name="Jahan S."/>
            <person name="Shafiuddin M."/>
            <person name="Mahmood N."/>
            <person name="Shommy N.S."/>
        </authorList>
    </citation>
    <scope>NUCLEOTIDE SEQUENCE [LARGE SCALE GENOMIC DNA]</scope>
    <source>
        <strain evidence="2">cv. O-4</strain>
    </source>
</reference>
<gene>
    <name evidence="1" type="ORF">COLO4_07433</name>
</gene>
<comment type="caution">
    <text evidence="1">The sequence shown here is derived from an EMBL/GenBank/DDBJ whole genome shotgun (WGS) entry which is preliminary data.</text>
</comment>
<protein>
    <submittedName>
        <fullName evidence="1">Role in phospholipid translocation across the plasma membrane</fullName>
    </submittedName>
</protein>